<evidence type="ECO:0000313" key="3">
    <source>
        <dbReference type="Proteomes" id="UP000823561"/>
    </source>
</evidence>
<dbReference type="AlphaFoldDB" id="A0AAV6GFD9"/>
<organism evidence="2 3">
    <name type="scientific">Alosa alosa</name>
    <name type="common">allis shad</name>
    <dbReference type="NCBI Taxonomy" id="278164"/>
    <lineage>
        <taxon>Eukaryota</taxon>
        <taxon>Metazoa</taxon>
        <taxon>Chordata</taxon>
        <taxon>Craniata</taxon>
        <taxon>Vertebrata</taxon>
        <taxon>Euteleostomi</taxon>
        <taxon>Actinopterygii</taxon>
        <taxon>Neopterygii</taxon>
        <taxon>Teleostei</taxon>
        <taxon>Clupei</taxon>
        <taxon>Clupeiformes</taxon>
        <taxon>Clupeoidei</taxon>
        <taxon>Clupeidae</taxon>
        <taxon>Alosa</taxon>
    </lineage>
</organism>
<evidence type="ECO:0000256" key="1">
    <source>
        <dbReference type="SAM" id="MobiDB-lite"/>
    </source>
</evidence>
<feature type="region of interest" description="Disordered" evidence="1">
    <location>
        <begin position="45"/>
        <end position="77"/>
    </location>
</feature>
<dbReference type="Proteomes" id="UP000823561">
    <property type="component" value="Chromosome 13"/>
</dbReference>
<name>A0AAV6GFD9_9TELE</name>
<proteinExistence type="predicted"/>
<comment type="caution">
    <text evidence="2">The sequence shown here is derived from an EMBL/GenBank/DDBJ whole genome shotgun (WGS) entry which is preliminary data.</text>
</comment>
<dbReference type="EMBL" id="JADWDJ010000013">
    <property type="protein sequence ID" value="KAG5271511.1"/>
    <property type="molecule type" value="Genomic_DNA"/>
</dbReference>
<reference evidence="2" key="1">
    <citation type="submission" date="2020-10" db="EMBL/GenBank/DDBJ databases">
        <title>Chromosome-scale genome assembly of the Allis shad, Alosa alosa.</title>
        <authorList>
            <person name="Margot Z."/>
            <person name="Christophe K."/>
            <person name="Cabau C."/>
            <person name="Louis A."/>
            <person name="Berthelot C."/>
            <person name="Parey E."/>
            <person name="Roest Crollius H."/>
            <person name="Montfort J."/>
            <person name="Robinson-Rechavi M."/>
            <person name="Bucao C."/>
            <person name="Bouchez O."/>
            <person name="Gislard M."/>
            <person name="Lluch J."/>
            <person name="Milhes M."/>
            <person name="Lampietro C."/>
            <person name="Lopez Roques C."/>
            <person name="Donnadieu C."/>
            <person name="Braasch I."/>
            <person name="Desvignes T."/>
            <person name="Postlethwait J."/>
            <person name="Bobe J."/>
            <person name="Guiguen Y."/>
        </authorList>
    </citation>
    <scope>NUCLEOTIDE SEQUENCE</scope>
    <source>
        <strain evidence="2">M-15738</strain>
        <tissue evidence="2">Blood</tissue>
    </source>
</reference>
<gene>
    <name evidence="2" type="ORF">AALO_G00180820</name>
</gene>
<sequence length="77" mass="8803">MRGKIRKREGKRRPRLATIDFGEKWTAPPDDRRVSGWLQQETAVSSTRLWGNERAPPTARPPHRQIPSEVVLSAQTS</sequence>
<evidence type="ECO:0000313" key="2">
    <source>
        <dbReference type="EMBL" id="KAG5271511.1"/>
    </source>
</evidence>
<keyword evidence="3" id="KW-1185">Reference proteome</keyword>
<protein>
    <submittedName>
        <fullName evidence="2">Uncharacterized protein</fullName>
    </submittedName>
</protein>
<accession>A0AAV6GFD9</accession>